<dbReference type="Proteomes" id="UP000238479">
    <property type="component" value="Chromosome 7"/>
</dbReference>
<dbReference type="SUPFAM" id="SSF53098">
    <property type="entry name" value="Ribonuclease H-like"/>
    <property type="match status" value="1"/>
</dbReference>
<dbReference type="OMA" id="TRFGSHY"/>
<name>A0A2P6PDK7_ROSCH</name>
<keyword evidence="1" id="KW-0175">Coiled coil</keyword>
<feature type="coiled-coil region" evidence="1">
    <location>
        <begin position="56"/>
        <end position="86"/>
    </location>
</feature>
<dbReference type="Gramene" id="PRQ20008">
    <property type="protein sequence ID" value="PRQ20008"/>
    <property type="gene ID" value="RchiOBHm_Chr7g0223471"/>
</dbReference>
<accession>A0A2P6PDK7</accession>
<dbReference type="InterPro" id="IPR007021">
    <property type="entry name" value="DUF659"/>
</dbReference>
<reference evidence="3 4" key="1">
    <citation type="journal article" date="2018" name="Nat. Genet.">
        <title>The Rosa genome provides new insights in the design of modern roses.</title>
        <authorList>
            <person name="Bendahmane M."/>
        </authorList>
    </citation>
    <scope>NUCLEOTIDE SEQUENCE [LARGE SCALE GENOMIC DNA]</scope>
    <source>
        <strain evidence="4">cv. Old Blush</strain>
    </source>
</reference>
<dbReference type="AlphaFoldDB" id="A0A2P6PDK7"/>
<dbReference type="Pfam" id="PF04937">
    <property type="entry name" value="DUF659"/>
    <property type="match status" value="1"/>
</dbReference>
<organism evidence="3 4">
    <name type="scientific">Rosa chinensis</name>
    <name type="common">China rose</name>
    <dbReference type="NCBI Taxonomy" id="74649"/>
    <lineage>
        <taxon>Eukaryota</taxon>
        <taxon>Viridiplantae</taxon>
        <taxon>Streptophyta</taxon>
        <taxon>Embryophyta</taxon>
        <taxon>Tracheophyta</taxon>
        <taxon>Spermatophyta</taxon>
        <taxon>Magnoliopsida</taxon>
        <taxon>eudicotyledons</taxon>
        <taxon>Gunneridae</taxon>
        <taxon>Pentapetalae</taxon>
        <taxon>rosids</taxon>
        <taxon>fabids</taxon>
        <taxon>Rosales</taxon>
        <taxon>Rosaceae</taxon>
        <taxon>Rosoideae</taxon>
        <taxon>Rosoideae incertae sedis</taxon>
        <taxon>Rosa</taxon>
    </lineage>
</organism>
<keyword evidence="4" id="KW-1185">Reference proteome</keyword>
<comment type="caution">
    <text evidence="3">The sequence shown here is derived from an EMBL/GenBank/DDBJ whole genome shotgun (WGS) entry which is preliminary data.</text>
</comment>
<evidence type="ECO:0000256" key="1">
    <source>
        <dbReference type="SAM" id="Coils"/>
    </source>
</evidence>
<evidence type="ECO:0000313" key="4">
    <source>
        <dbReference type="Proteomes" id="UP000238479"/>
    </source>
</evidence>
<dbReference type="InterPro" id="IPR012337">
    <property type="entry name" value="RNaseH-like_sf"/>
</dbReference>
<evidence type="ECO:0000259" key="2">
    <source>
        <dbReference type="Pfam" id="PF04937"/>
    </source>
</evidence>
<protein>
    <submittedName>
        <fullName evidence="3">Putative ribonuclease H-like domain-containing protein</fullName>
    </submittedName>
</protein>
<gene>
    <name evidence="3" type="ORF">RchiOBHm_Chr7g0223471</name>
</gene>
<dbReference type="PANTHER" id="PTHR32166:SF123">
    <property type="entry name" value="BED-TYPE DOMAIN-CONTAINING PROTEIN"/>
    <property type="match status" value="1"/>
</dbReference>
<feature type="domain" description="DUF659" evidence="2">
    <location>
        <begin position="162"/>
        <end position="313"/>
    </location>
</feature>
<evidence type="ECO:0000313" key="3">
    <source>
        <dbReference type="EMBL" id="PRQ20008.1"/>
    </source>
</evidence>
<dbReference type="PANTHER" id="PTHR32166">
    <property type="entry name" value="OSJNBA0013A04.12 PROTEIN"/>
    <property type="match status" value="1"/>
</dbReference>
<dbReference type="EMBL" id="PDCK01000045">
    <property type="protein sequence ID" value="PRQ20008.1"/>
    <property type="molecule type" value="Genomic_DNA"/>
</dbReference>
<proteinExistence type="predicted"/>
<sequence>MNSDVKPLLNEVIITGGAQGKNPGGAKSWTCKHCNGKFSSSYTRIHYHFFGTPPGKKSEIRRCRELLANREEYERVRRMVMEAEKKGVSSSLKNSTLLRQQPKKSTASALDDMFKIMDKNSVDMKVMRGLCANGIPFNVLRNPHFHEMISAINNGIRGYKAPSYEKARTTLLDECKRSLENELAPVKDTWFTHGVSIVSDGWSNVKREPLINIIAANSRGAMFLYAQDFSGIPKTGEVIADFMITAIEEVGSSNVLQIVTDNAANCETAGREIEKIYKHIFWSPCVVHTLNLFFKDLAKELDWFEEIYNIGKSIVKFFLNHSHALAMFRSQSKLELLKVAKTRFASHYILLKRLIDCKEALASTVVLQKWKDWLKTLDAGKRKLGEDIALAVLTDNVWENVMAIVKITKPIYFLIKYCDGDGQKMGEVYERMDNMLGEIREVMRTGLYSECFPQVEKIVLQRWKKMNYPIHCVGFALTPRFYDREYLSKPAPGGLTRKSPNQDIEVITALMEAFNKIAEDPGEAELLRNQYAIFHQRKGIFVKSMTPFLFTSDRSNIRFANKFSFFLFLKMANWNSSLFINPSSITELLILLYSSKSASTSLTVNAVCEAREAGSSYPGNCHFPLEVSTPFRTFTQNPRLALALPSLGLTLPDQEFGWKISACGQLRSDENAETRRGKQR</sequence>